<evidence type="ECO:0000256" key="5">
    <source>
        <dbReference type="SAM" id="MobiDB-lite"/>
    </source>
</evidence>
<keyword evidence="3" id="KW-0862">Zinc</keyword>
<dbReference type="CDD" id="cd16486">
    <property type="entry name" value="mRING-H2-C3H2C2D_ZSWM2"/>
    <property type="match status" value="1"/>
</dbReference>
<reference evidence="10" key="2">
    <citation type="submission" date="2025-08" db="UniProtKB">
        <authorList>
            <consortium name="RefSeq"/>
        </authorList>
    </citation>
    <scope>IDENTIFICATION</scope>
    <source>
        <strain evidence="10">S238N-H82</strain>
        <tissue evidence="10">Testes</tissue>
    </source>
</reference>
<feature type="region of interest" description="Disordered" evidence="5">
    <location>
        <begin position="465"/>
        <end position="498"/>
    </location>
</feature>
<feature type="compositionally biased region" description="Polar residues" evidence="5">
    <location>
        <begin position="748"/>
        <end position="757"/>
    </location>
</feature>
<dbReference type="SMART" id="SM00184">
    <property type="entry name" value="RING"/>
    <property type="match status" value="2"/>
</dbReference>
<dbReference type="Proteomes" id="UP000001554">
    <property type="component" value="Chromosome 10"/>
</dbReference>
<proteinExistence type="predicted"/>
<feature type="compositionally biased region" description="Polar residues" evidence="5">
    <location>
        <begin position="467"/>
        <end position="480"/>
    </location>
</feature>
<feature type="domain" description="RING-type" evidence="6">
    <location>
        <begin position="353"/>
        <end position="394"/>
    </location>
</feature>
<dbReference type="InterPro" id="IPR001841">
    <property type="entry name" value="Znf_RING"/>
</dbReference>
<keyword evidence="1" id="KW-0479">Metal-binding</keyword>
<feature type="compositionally biased region" description="Polar residues" evidence="5">
    <location>
        <begin position="580"/>
        <end position="600"/>
    </location>
</feature>
<feature type="compositionally biased region" description="Polar residues" evidence="5">
    <location>
        <begin position="533"/>
        <end position="549"/>
    </location>
</feature>
<evidence type="ECO:0000256" key="4">
    <source>
        <dbReference type="PROSITE-ProRule" id="PRU00228"/>
    </source>
</evidence>
<feature type="region of interest" description="Disordered" evidence="5">
    <location>
        <begin position="108"/>
        <end position="138"/>
    </location>
</feature>
<feature type="compositionally biased region" description="Polar residues" evidence="5">
    <location>
        <begin position="690"/>
        <end position="711"/>
    </location>
</feature>
<dbReference type="Pfam" id="PF00569">
    <property type="entry name" value="ZZ"/>
    <property type="match status" value="1"/>
</dbReference>
<dbReference type="SMART" id="SM00291">
    <property type="entry name" value="ZnF_ZZ"/>
    <property type="match status" value="1"/>
</dbReference>
<dbReference type="Pfam" id="PF04434">
    <property type="entry name" value="SWIM"/>
    <property type="match status" value="1"/>
</dbReference>
<dbReference type="InterPro" id="IPR000433">
    <property type="entry name" value="Znf_ZZ"/>
</dbReference>
<dbReference type="PANTHER" id="PTHR21540">
    <property type="entry name" value="RING FINGER AND SWIM DOMAIN-CONTAINING PROTEIN 2"/>
    <property type="match status" value="1"/>
</dbReference>
<dbReference type="AlphaFoldDB" id="A0A9J7LTB6"/>
<name>A0A9J7LTB6_BRAFL</name>
<feature type="compositionally biased region" description="Basic and acidic residues" evidence="5">
    <location>
        <begin position="117"/>
        <end position="135"/>
    </location>
</feature>
<dbReference type="PROSITE" id="PS50089">
    <property type="entry name" value="ZF_RING_2"/>
    <property type="match status" value="2"/>
</dbReference>
<evidence type="ECO:0000256" key="3">
    <source>
        <dbReference type="ARBA" id="ARBA00022833"/>
    </source>
</evidence>
<dbReference type="InterPro" id="IPR039903">
    <property type="entry name" value="Zswim2"/>
</dbReference>
<dbReference type="RefSeq" id="XP_035688663.1">
    <property type="nucleotide sequence ID" value="XM_035832770.1"/>
</dbReference>
<dbReference type="PROSITE" id="PS01357">
    <property type="entry name" value="ZF_ZZ_1"/>
    <property type="match status" value="1"/>
</dbReference>
<evidence type="ECO:0000256" key="2">
    <source>
        <dbReference type="ARBA" id="ARBA00022771"/>
    </source>
</evidence>
<keyword evidence="9" id="KW-1185">Reference proteome</keyword>
<sequence>MARSAPYQRVVSDAASWRQDQALNATIYILREIGPTGFLLKEEGEAKKFKVLLGDPHTCTCPVFSKEKDICKHICWVLLRKFRVARTNPVSFQLGLVEREINELLRGVHQPQQESQRAADRRTDQRTDSSGDGRTRLQQKPITEEDICPICQEEFLRKREPVTYCKYSCGQSIHIKCMKVWAEHQQTTGQTEIKCPFCRQDFGPIQEIKEEFKNAAGRQPVIGLNKHLGVECKNCSMRPIEGKCYKCIVCPDFHLCQNCFSGTQTHKEHSFQFRQKSTQRWRPAQRGGGQALPSAVINNMLSRDLTDEDYELLHLLESSTANQSGTVPEPVVNSLPVEIVRQKSPLLAPGQQCRVCLRGFSVGQHLRRLPCKHKFHKDCIDQWLLHQRATCPIDGMMVYDPMNPLDSIHRNQGRRVAKTTDKRKPNTDATDRDTGIELVVPGIGVVVHGRGQGFVPPEMRRHVRGQRSGSHVSSGGNDQFSEGFALSGRGLAPSSQSHNEEFAAITAVQTSNTSATLGPVIIDRTPVPPSIPTIHNISGGLDSTRNSPSRKPPSGFFSPNSNRSNSGDSRGRSQARRSPFQVQRSRTLSSGRPRATSQEKLGQGQRLEGRGHVSNERSNSGEVGKRSSGRAAISGKTLMRQRSKDRGHGSQERSSSGEAKKGSGGNVGSSLRHAEAALDSLTIGRRRNSGTEGVGTNSGTLDAGKSSSSKGQVHRDVLGITNNIRLQREENHQENSTGSSGDLLLAGTSFNTPTSEN</sequence>
<feature type="compositionally biased region" description="Basic and acidic residues" evidence="5">
    <location>
        <begin position="418"/>
        <end position="433"/>
    </location>
</feature>
<accession>A0A9J7LTB6</accession>
<dbReference type="InterPro" id="IPR007527">
    <property type="entry name" value="Znf_SWIM"/>
</dbReference>
<keyword evidence="2 4" id="KW-0863">Zinc-finger</keyword>
<evidence type="ECO:0000259" key="7">
    <source>
        <dbReference type="PROSITE" id="PS50135"/>
    </source>
</evidence>
<feature type="domain" description="RING-type" evidence="6">
    <location>
        <begin position="148"/>
        <end position="199"/>
    </location>
</feature>
<dbReference type="GeneID" id="118424230"/>
<dbReference type="Gene3D" id="3.30.60.90">
    <property type="match status" value="1"/>
</dbReference>
<protein>
    <submittedName>
        <fullName evidence="10">E3 ubiquitin-protein ligase Zswim2-like</fullName>
    </submittedName>
</protein>
<feature type="domain" description="ZZ-type" evidence="7">
    <location>
        <begin position="227"/>
        <end position="279"/>
    </location>
</feature>
<feature type="domain" description="SWIM-type" evidence="8">
    <location>
        <begin position="49"/>
        <end position="82"/>
    </location>
</feature>
<evidence type="ECO:0000313" key="10">
    <source>
        <dbReference type="RefSeq" id="XP_035688663.1"/>
    </source>
</evidence>
<dbReference type="InterPro" id="IPR043145">
    <property type="entry name" value="Znf_ZZ_sf"/>
</dbReference>
<dbReference type="CDD" id="cd16494">
    <property type="entry name" value="RING-CH-C4HC3_ZSWM2"/>
    <property type="match status" value="1"/>
</dbReference>
<gene>
    <name evidence="10" type="primary">LOC118424230</name>
</gene>
<feature type="compositionally biased region" description="Basic and acidic residues" evidence="5">
    <location>
        <begin position="642"/>
        <end position="651"/>
    </location>
</feature>
<dbReference type="PROSITE" id="PS50966">
    <property type="entry name" value="ZF_SWIM"/>
    <property type="match status" value="1"/>
</dbReference>
<dbReference type="Gene3D" id="3.30.40.10">
    <property type="entry name" value="Zinc/RING finger domain, C3HC4 (zinc finger)"/>
    <property type="match status" value="2"/>
</dbReference>
<dbReference type="Pfam" id="PF13639">
    <property type="entry name" value="zf-RING_2"/>
    <property type="match status" value="2"/>
</dbReference>
<dbReference type="CDD" id="cd02338">
    <property type="entry name" value="ZZ_PCMF_like"/>
    <property type="match status" value="1"/>
</dbReference>
<evidence type="ECO:0000259" key="6">
    <source>
        <dbReference type="PROSITE" id="PS50089"/>
    </source>
</evidence>
<dbReference type="PANTHER" id="PTHR21540:SF3">
    <property type="entry name" value="E3 UBIQUITIN-PROTEIN LIGASE ZSWIM2"/>
    <property type="match status" value="1"/>
</dbReference>
<organism evidence="9 10">
    <name type="scientific">Branchiostoma floridae</name>
    <name type="common">Florida lancelet</name>
    <name type="synonym">Amphioxus</name>
    <dbReference type="NCBI Taxonomy" id="7739"/>
    <lineage>
        <taxon>Eukaryota</taxon>
        <taxon>Metazoa</taxon>
        <taxon>Chordata</taxon>
        <taxon>Cephalochordata</taxon>
        <taxon>Leptocardii</taxon>
        <taxon>Amphioxiformes</taxon>
        <taxon>Branchiostomatidae</taxon>
        <taxon>Branchiostoma</taxon>
    </lineage>
</organism>
<evidence type="ECO:0000313" key="9">
    <source>
        <dbReference type="Proteomes" id="UP000001554"/>
    </source>
</evidence>
<feature type="region of interest" description="Disordered" evidence="5">
    <location>
        <begin position="413"/>
        <end position="433"/>
    </location>
</feature>
<dbReference type="OrthoDB" id="8062037at2759"/>
<dbReference type="PROSITE" id="PS50135">
    <property type="entry name" value="ZF_ZZ_2"/>
    <property type="match status" value="1"/>
</dbReference>
<dbReference type="GO" id="GO:0008270">
    <property type="term" value="F:zinc ion binding"/>
    <property type="evidence" value="ECO:0007669"/>
    <property type="project" value="UniProtKB-KW"/>
</dbReference>
<dbReference type="KEGG" id="bfo:118424230"/>
<dbReference type="GO" id="GO:0061630">
    <property type="term" value="F:ubiquitin protein ligase activity"/>
    <property type="evidence" value="ECO:0007669"/>
    <property type="project" value="InterPro"/>
</dbReference>
<feature type="compositionally biased region" description="Low complexity" evidence="5">
    <location>
        <begin position="558"/>
        <end position="568"/>
    </location>
</feature>
<dbReference type="InterPro" id="IPR013083">
    <property type="entry name" value="Znf_RING/FYVE/PHD"/>
</dbReference>
<feature type="region of interest" description="Disordered" evidence="5">
    <location>
        <begin position="519"/>
        <end position="757"/>
    </location>
</feature>
<evidence type="ECO:0000259" key="8">
    <source>
        <dbReference type="PROSITE" id="PS50966"/>
    </source>
</evidence>
<evidence type="ECO:0000256" key="1">
    <source>
        <dbReference type="ARBA" id="ARBA00022723"/>
    </source>
</evidence>
<dbReference type="SUPFAM" id="SSF57850">
    <property type="entry name" value="RING/U-box"/>
    <property type="match status" value="3"/>
</dbReference>
<reference evidence="9" key="1">
    <citation type="journal article" date="2020" name="Nat. Ecol. Evol.">
        <title>Deeply conserved synteny resolves early events in vertebrate evolution.</title>
        <authorList>
            <person name="Simakov O."/>
            <person name="Marletaz F."/>
            <person name="Yue J.X."/>
            <person name="O'Connell B."/>
            <person name="Jenkins J."/>
            <person name="Brandt A."/>
            <person name="Calef R."/>
            <person name="Tung C.H."/>
            <person name="Huang T.K."/>
            <person name="Schmutz J."/>
            <person name="Satoh N."/>
            <person name="Yu J.K."/>
            <person name="Putnam N.H."/>
            <person name="Green R.E."/>
            <person name="Rokhsar D.S."/>
        </authorList>
    </citation>
    <scope>NUCLEOTIDE SEQUENCE [LARGE SCALE GENOMIC DNA]</scope>
    <source>
        <strain evidence="9">S238N-H82</strain>
    </source>
</reference>